<feature type="transmembrane region" description="Helical" evidence="8">
    <location>
        <begin position="184"/>
        <end position="208"/>
    </location>
</feature>
<dbReference type="GO" id="GO:0051015">
    <property type="term" value="F:actin filament binding"/>
    <property type="evidence" value="ECO:0007669"/>
    <property type="project" value="TreeGrafter"/>
</dbReference>
<organism evidence="10 11">
    <name type="scientific">Trichobilharzia regenti</name>
    <name type="common">Nasal bird schistosome</name>
    <dbReference type="NCBI Taxonomy" id="157069"/>
    <lineage>
        <taxon>Eukaryota</taxon>
        <taxon>Metazoa</taxon>
        <taxon>Spiralia</taxon>
        <taxon>Lophotrochozoa</taxon>
        <taxon>Platyhelminthes</taxon>
        <taxon>Trematoda</taxon>
        <taxon>Digenea</taxon>
        <taxon>Strigeidida</taxon>
        <taxon>Schistosomatoidea</taxon>
        <taxon>Schistosomatidae</taxon>
        <taxon>Trichobilharzia</taxon>
    </lineage>
</organism>
<keyword evidence="3 8" id="KW-0812">Transmembrane</keyword>
<dbReference type="PANTHER" id="PTHR28646">
    <property type="entry name" value="TRANSMEMBRANE PROTEIN 201"/>
    <property type="match status" value="1"/>
</dbReference>
<evidence type="ECO:0000256" key="5">
    <source>
        <dbReference type="ARBA" id="ARBA00023136"/>
    </source>
</evidence>
<proteinExistence type="inferred from homology"/>
<dbReference type="GO" id="GO:0005521">
    <property type="term" value="F:lamin binding"/>
    <property type="evidence" value="ECO:0007669"/>
    <property type="project" value="TreeGrafter"/>
</dbReference>
<comment type="similarity">
    <text evidence="2">Belongs to the TMEM201 family.</text>
</comment>
<dbReference type="InterPro" id="IPR040041">
    <property type="entry name" value="TMEM201"/>
</dbReference>
<dbReference type="PANTHER" id="PTHR28646:SF1">
    <property type="entry name" value="TRANSMEMBRANE PROTEIN 201"/>
    <property type="match status" value="1"/>
</dbReference>
<accession>A0AA85KD94</accession>
<dbReference type="GO" id="GO:0005637">
    <property type="term" value="C:nuclear inner membrane"/>
    <property type="evidence" value="ECO:0007669"/>
    <property type="project" value="UniProtKB-SubCell"/>
</dbReference>
<keyword evidence="4 8" id="KW-1133">Transmembrane helix</keyword>
<evidence type="ECO:0000256" key="8">
    <source>
        <dbReference type="SAM" id="Phobius"/>
    </source>
</evidence>
<evidence type="ECO:0000256" key="4">
    <source>
        <dbReference type="ARBA" id="ARBA00022989"/>
    </source>
</evidence>
<feature type="domain" description="Ima1 N-terminal" evidence="9">
    <location>
        <begin position="26"/>
        <end position="143"/>
    </location>
</feature>
<evidence type="ECO:0000259" key="9">
    <source>
        <dbReference type="Pfam" id="PF09779"/>
    </source>
</evidence>
<evidence type="ECO:0000256" key="7">
    <source>
        <dbReference type="SAM" id="MobiDB-lite"/>
    </source>
</evidence>
<name>A0AA85KD94_TRIRE</name>
<feature type="transmembrane region" description="Helical" evidence="8">
    <location>
        <begin position="592"/>
        <end position="608"/>
    </location>
</feature>
<protein>
    <recommendedName>
        <fullName evidence="9">Ima1 N-terminal domain-containing protein</fullName>
    </recommendedName>
</protein>
<feature type="transmembrane region" description="Helical" evidence="8">
    <location>
        <begin position="269"/>
        <end position="288"/>
    </location>
</feature>
<feature type="transmembrane region" description="Helical" evidence="8">
    <location>
        <begin position="620"/>
        <end position="644"/>
    </location>
</feature>
<evidence type="ECO:0000256" key="6">
    <source>
        <dbReference type="ARBA" id="ARBA00023242"/>
    </source>
</evidence>
<dbReference type="Pfam" id="PF09779">
    <property type="entry name" value="Ima1_N"/>
    <property type="match status" value="1"/>
</dbReference>
<feature type="compositionally biased region" description="Basic residues" evidence="7">
    <location>
        <begin position="578"/>
        <end position="589"/>
    </location>
</feature>
<feature type="compositionally biased region" description="Low complexity" evidence="7">
    <location>
        <begin position="442"/>
        <end position="455"/>
    </location>
</feature>
<evidence type="ECO:0000256" key="3">
    <source>
        <dbReference type="ARBA" id="ARBA00022692"/>
    </source>
</evidence>
<evidence type="ECO:0000256" key="2">
    <source>
        <dbReference type="ARBA" id="ARBA00007600"/>
    </source>
</evidence>
<keyword evidence="5 8" id="KW-0472">Membrane</keyword>
<keyword evidence="10" id="KW-1185">Reference proteome</keyword>
<feature type="transmembrane region" description="Helical" evidence="8">
    <location>
        <begin position="353"/>
        <end position="376"/>
    </location>
</feature>
<evidence type="ECO:0000313" key="10">
    <source>
        <dbReference type="Proteomes" id="UP000050795"/>
    </source>
</evidence>
<feature type="region of interest" description="Disordered" evidence="7">
    <location>
        <begin position="554"/>
        <end position="589"/>
    </location>
</feature>
<feature type="region of interest" description="Disordered" evidence="7">
    <location>
        <begin position="433"/>
        <end position="457"/>
    </location>
</feature>
<feature type="compositionally biased region" description="Low complexity" evidence="7">
    <location>
        <begin position="554"/>
        <end position="577"/>
    </location>
</feature>
<dbReference type="Proteomes" id="UP000050795">
    <property type="component" value="Unassembled WGS sequence"/>
</dbReference>
<sequence>MLIWTFCFGTLVSIIFVTLKILNWKVQCWFCGFCTRVPWRKKNSFVCQQCGQYNGFTRDGDYNKIIPSQFQSELNPTCRYQANSKFKSHSNILCLDCTNNQAIIVQKLSEYVPKYKDSDEEIKRYAHMLELTYGLCNDCHMKVNDRVRKLDSKLLPSFIEWWHEKRRTTPVTENPVKRKTRRKYLAWLELLIVVRIISIICFACIITGPLLSEISRQTCLVHVLPGNKSYMYKFVEVFWSKPCRQYSRCYCSQILVYSQHLSLSSDGQLWFTLLLLCLQATLIIVDGLQLENAQNSHQLSMYRHGVKSLILLYNVTVLLISANILLSLLMNYAGFRGFIIHQTVLSSNFSVKIWFALGFIFLLLIVIIILFVIKIWSSFFVKDFKSQHKTLKETWPNDTSTHDNNNSNNSTYLKHVIGLQSSDSISYYSTPSIRRDNHHSHSSIISSQGSLNSSRKSLEDEMAGTRISPITQSTNAFRPSVLESVNSYCPSVTGSYYSVMNPPPPQRPPSLLSTHSNLTGRRRVESLRSNEDALSCLSSVSRCNKVNSGYYTSDNNNNNDNSNDHLNSISPTHSIRSSSRKRRSGSSKRKRRTGLIRFILFLLFGRLETRQDVLYELTCLANAVLLSIVIYCTCRLMFCLFSIFGI</sequence>
<dbReference type="WBParaSite" id="TREG1_78010.1">
    <property type="protein sequence ID" value="TREG1_78010.1"/>
    <property type="gene ID" value="TREG1_78010"/>
</dbReference>
<dbReference type="InterPro" id="IPR018617">
    <property type="entry name" value="Ima1_N"/>
</dbReference>
<keyword evidence="6" id="KW-0539">Nucleus</keyword>
<comment type="subcellular location">
    <subcellularLocation>
        <location evidence="1">Nucleus inner membrane</location>
        <topology evidence="1">Multi-pass membrane protein</topology>
    </subcellularLocation>
</comment>
<dbReference type="AlphaFoldDB" id="A0AA85KD94"/>
<reference evidence="10" key="1">
    <citation type="submission" date="2022-06" db="EMBL/GenBank/DDBJ databases">
        <authorList>
            <person name="Berger JAMES D."/>
            <person name="Berger JAMES D."/>
        </authorList>
    </citation>
    <scope>NUCLEOTIDE SEQUENCE [LARGE SCALE GENOMIC DNA]</scope>
</reference>
<reference evidence="11" key="2">
    <citation type="submission" date="2023-11" db="UniProtKB">
        <authorList>
            <consortium name="WormBaseParasite"/>
        </authorList>
    </citation>
    <scope>IDENTIFICATION</scope>
</reference>
<dbReference type="GO" id="GO:0030473">
    <property type="term" value="P:nuclear migration along microtubule"/>
    <property type="evidence" value="ECO:0007669"/>
    <property type="project" value="TreeGrafter"/>
</dbReference>
<evidence type="ECO:0000256" key="1">
    <source>
        <dbReference type="ARBA" id="ARBA00004473"/>
    </source>
</evidence>
<feature type="transmembrane region" description="Helical" evidence="8">
    <location>
        <begin position="309"/>
        <end position="333"/>
    </location>
</feature>
<evidence type="ECO:0000313" key="11">
    <source>
        <dbReference type="WBParaSite" id="TREG1_78010.1"/>
    </source>
</evidence>